<dbReference type="GO" id="GO:0009378">
    <property type="term" value="F:four-way junction helicase activity"/>
    <property type="evidence" value="ECO:0007669"/>
    <property type="project" value="TreeGrafter"/>
</dbReference>
<accession>A0A067T2K9</accession>
<feature type="domain" description="Helicase C-terminal" evidence="15">
    <location>
        <begin position="397"/>
        <end position="481"/>
    </location>
</feature>
<evidence type="ECO:0000259" key="14">
    <source>
        <dbReference type="SMART" id="SM00487"/>
    </source>
</evidence>
<dbReference type="Gene3D" id="3.40.50.300">
    <property type="entry name" value="P-loop containing nucleotide triphosphate hydrolases"/>
    <property type="match status" value="2"/>
</dbReference>
<dbReference type="Pfam" id="PF00270">
    <property type="entry name" value="DEAD"/>
    <property type="match status" value="1"/>
</dbReference>
<dbReference type="InterPro" id="IPR004589">
    <property type="entry name" value="DNA_helicase_ATP-dep_RecQ"/>
</dbReference>
<keyword evidence="3 11" id="KW-0547">Nucleotide-binding</keyword>
<feature type="compositionally biased region" description="Basic and acidic residues" evidence="13">
    <location>
        <begin position="818"/>
        <end position="830"/>
    </location>
</feature>
<evidence type="ECO:0000256" key="10">
    <source>
        <dbReference type="ARBA" id="ARBA00034617"/>
    </source>
</evidence>
<dbReference type="InterPro" id="IPR014001">
    <property type="entry name" value="Helicase_ATP-bd"/>
</dbReference>
<dbReference type="Pfam" id="PF00271">
    <property type="entry name" value="Helicase_C"/>
    <property type="match status" value="1"/>
</dbReference>
<dbReference type="STRING" id="685588.A0A067T2K9"/>
<evidence type="ECO:0000256" key="3">
    <source>
        <dbReference type="ARBA" id="ARBA00022741"/>
    </source>
</evidence>
<evidence type="ECO:0000256" key="4">
    <source>
        <dbReference type="ARBA" id="ARBA00022801"/>
    </source>
</evidence>
<keyword evidence="5 11" id="KW-0347">Helicase</keyword>
<dbReference type="InterPro" id="IPR002464">
    <property type="entry name" value="DNA/RNA_helicase_DEAH_CS"/>
</dbReference>
<dbReference type="EMBL" id="KL142378">
    <property type="protein sequence ID" value="KDR76542.1"/>
    <property type="molecule type" value="Genomic_DNA"/>
</dbReference>
<keyword evidence="8" id="KW-0413">Isomerase</keyword>
<keyword evidence="9 11" id="KW-0539">Nucleus</keyword>
<evidence type="ECO:0000256" key="8">
    <source>
        <dbReference type="ARBA" id="ARBA00023235"/>
    </source>
</evidence>
<dbReference type="EC" id="5.6.2.4" evidence="11"/>
<dbReference type="SMART" id="SM00490">
    <property type="entry name" value="HELICc"/>
    <property type="match status" value="1"/>
</dbReference>
<dbReference type="GO" id="GO:0005524">
    <property type="term" value="F:ATP binding"/>
    <property type="evidence" value="ECO:0007669"/>
    <property type="project" value="UniProtKB-KW"/>
</dbReference>
<evidence type="ECO:0000256" key="1">
    <source>
        <dbReference type="ARBA" id="ARBA00005446"/>
    </source>
</evidence>
<dbReference type="HOGENOM" id="CLU_001103_12_5_1"/>
<protein>
    <recommendedName>
        <fullName evidence="11">ATP-dependent DNA helicase</fullName>
        <ecNumber evidence="11">5.6.2.4</ecNumber>
    </recommendedName>
</protein>
<dbReference type="SMART" id="SM00487">
    <property type="entry name" value="DEXDc"/>
    <property type="match status" value="1"/>
</dbReference>
<dbReference type="GO" id="GO:0000724">
    <property type="term" value="P:double-strand break repair via homologous recombination"/>
    <property type="evidence" value="ECO:0007669"/>
    <property type="project" value="TreeGrafter"/>
</dbReference>
<dbReference type="OrthoDB" id="10261556at2759"/>
<evidence type="ECO:0000256" key="12">
    <source>
        <dbReference type="SAM" id="Coils"/>
    </source>
</evidence>
<comment type="catalytic activity">
    <reaction evidence="11">
        <text>ATP + H2O = ADP + phosphate + H(+)</text>
        <dbReference type="Rhea" id="RHEA:13065"/>
        <dbReference type="ChEBI" id="CHEBI:15377"/>
        <dbReference type="ChEBI" id="CHEBI:15378"/>
        <dbReference type="ChEBI" id="CHEBI:30616"/>
        <dbReference type="ChEBI" id="CHEBI:43474"/>
        <dbReference type="ChEBI" id="CHEBI:456216"/>
    </reaction>
</comment>
<keyword evidence="7" id="KW-0238">DNA-binding</keyword>
<name>A0A067T2K9_GALM3</name>
<feature type="domain" description="Helicase ATP-binding" evidence="14">
    <location>
        <begin position="138"/>
        <end position="345"/>
    </location>
</feature>
<evidence type="ECO:0000256" key="13">
    <source>
        <dbReference type="SAM" id="MobiDB-lite"/>
    </source>
</evidence>
<organism evidence="16 17">
    <name type="scientific">Galerina marginata (strain CBS 339.88)</name>
    <dbReference type="NCBI Taxonomy" id="685588"/>
    <lineage>
        <taxon>Eukaryota</taxon>
        <taxon>Fungi</taxon>
        <taxon>Dikarya</taxon>
        <taxon>Basidiomycota</taxon>
        <taxon>Agaricomycotina</taxon>
        <taxon>Agaricomycetes</taxon>
        <taxon>Agaricomycetidae</taxon>
        <taxon>Agaricales</taxon>
        <taxon>Agaricineae</taxon>
        <taxon>Strophariaceae</taxon>
        <taxon>Galerina</taxon>
    </lineage>
</organism>
<evidence type="ECO:0000256" key="5">
    <source>
        <dbReference type="ARBA" id="ARBA00022806"/>
    </source>
</evidence>
<reference evidence="17" key="1">
    <citation type="journal article" date="2014" name="Proc. Natl. Acad. Sci. U.S.A.">
        <title>Extensive sampling of basidiomycete genomes demonstrates inadequacy of the white-rot/brown-rot paradigm for wood decay fungi.</title>
        <authorList>
            <person name="Riley R."/>
            <person name="Salamov A.A."/>
            <person name="Brown D.W."/>
            <person name="Nagy L.G."/>
            <person name="Floudas D."/>
            <person name="Held B.W."/>
            <person name="Levasseur A."/>
            <person name="Lombard V."/>
            <person name="Morin E."/>
            <person name="Otillar R."/>
            <person name="Lindquist E.A."/>
            <person name="Sun H."/>
            <person name="LaButti K.M."/>
            <person name="Schmutz J."/>
            <person name="Jabbour D."/>
            <person name="Luo H."/>
            <person name="Baker S.E."/>
            <person name="Pisabarro A.G."/>
            <person name="Walton J.D."/>
            <person name="Blanchette R.A."/>
            <person name="Henrissat B."/>
            <person name="Martin F."/>
            <person name="Cullen D."/>
            <person name="Hibbett D.S."/>
            <person name="Grigoriev I.V."/>
        </authorList>
    </citation>
    <scope>NUCLEOTIDE SEQUENCE [LARGE SCALE GENOMIC DNA]</scope>
    <source>
        <strain evidence="17">CBS 339.88</strain>
    </source>
</reference>
<keyword evidence="2" id="KW-0479">Metal-binding</keyword>
<dbReference type="PANTHER" id="PTHR13710:SF105">
    <property type="entry name" value="ATP-DEPENDENT DNA HELICASE Q1"/>
    <property type="match status" value="1"/>
</dbReference>
<evidence type="ECO:0000313" key="17">
    <source>
        <dbReference type="Proteomes" id="UP000027222"/>
    </source>
</evidence>
<sequence>MSRFTYSQGDHVASDDLASVLEYTRQVHESATRASGSSSRLLNITNGAAESDRKNAKLRSRIAELDAEVLGHREDISEIENRISLCLHEREDLERQLAQSRPHLDPKGKGKAQVGINYSTEEFDWSGALKARMKAVFGINDFRLCQKGACNANMDGRDIVCIMPTGGGKSLTYQLPALLTPGCTLVISPLISLMTDQILHLTDAGVDAAMINSATSKQEKSQILDRLKRMSDGKLGAHDKELKLAYVTPERLSKDKRFLTLLQQLGTAKKLARIIIDEAHCVSQLGHDFRPDYKELHILRKIFPHVPIMALSATCGPEVLKDLIQILGLNQPVDGNNANAEGTVYFSSPLYRKNLHYRVVPKPDRAADHLEAMKDYILENHANETGIIYCFTIKDTDTVAEKLREISNGRIKTGVYNARISDAEKSRLHLQWRKGTIKVVCATIAFGLGIDKGDVRFVLHHSISKSLEGFYQESGRAGRDGKDSDCILYYRPQDVAALSGIMATEKEGQRKLHAMAKFAEEIRQCRKVEFAEYFSHSSQLSVASFATEETGALEPCGHCDNCTRPPDAVERRDVTLATWQVLKIVGEVQQAGGRLTMNMLAGLARGGQKGAYDVVVGRKATVKKTLDLVAVAGGAVELNKNDIDHLLVHLLTQGYLKEEYVQTPYNCVVYIVAGRLAARLLYLTREAITGSSKAKLEIDFLKKDTKKRKAKKNDDSSKSSVPKKRQSAGSAKGKAKADSDSDDSISDVDEVLDTTDYWETGKAGSSRTPGKAIHSDDMYASDSDEDDYGWTTSMRDQPPRKRPRKSDETSSRGTRIINEGDHEVLELSSD</sequence>
<dbReference type="PANTHER" id="PTHR13710">
    <property type="entry name" value="DNA HELICASE RECQ FAMILY MEMBER"/>
    <property type="match status" value="1"/>
</dbReference>
<keyword evidence="4 11" id="KW-0378">Hydrolase</keyword>
<dbReference type="GO" id="GO:0005694">
    <property type="term" value="C:chromosome"/>
    <property type="evidence" value="ECO:0007669"/>
    <property type="project" value="TreeGrafter"/>
</dbReference>
<keyword evidence="12" id="KW-0175">Coiled coil</keyword>
<dbReference type="Pfam" id="PF16124">
    <property type="entry name" value="RecQ_Zn_bind"/>
    <property type="match status" value="1"/>
</dbReference>
<evidence type="ECO:0000256" key="9">
    <source>
        <dbReference type="ARBA" id="ARBA00023242"/>
    </source>
</evidence>
<evidence type="ECO:0000256" key="6">
    <source>
        <dbReference type="ARBA" id="ARBA00022840"/>
    </source>
</evidence>
<dbReference type="GO" id="GO:0005737">
    <property type="term" value="C:cytoplasm"/>
    <property type="evidence" value="ECO:0007669"/>
    <property type="project" value="TreeGrafter"/>
</dbReference>
<dbReference type="GO" id="GO:0043138">
    <property type="term" value="F:3'-5' DNA helicase activity"/>
    <property type="evidence" value="ECO:0007669"/>
    <property type="project" value="UniProtKB-EC"/>
</dbReference>
<feature type="region of interest" description="Disordered" evidence="13">
    <location>
        <begin position="707"/>
        <end position="830"/>
    </location>
</feature>
<dbReference type="CDD" id="cd18794">
    <property type="entry name" value="SF2_C_RecQ"/>
    <property type="match status" value="1"/>
</dbReference>
<evidence type="ECO:0000256" key="7">
    <source>
        <dbReference type="ARBA" id="ARBA00023125"/>
    </source>
</evidence>
<keyword evidence="17" id="KW-1185">Reference proteome</keyword>
<dbReference type="InterPro" id="IPR027417">
    <property type="entry name" value="P-loop_NTPase"/>
</dbReference>
<dbReference type="SUPFAM" id="SSF52540">
    <property type="entry name" value="P-loop containing nucleoside triphosphate hydrolases"/>
    <property type="match status" value="1"/>
</dbReference>
<dbReference type="PROSITE" id="PS00690">
    <property type="entry name" value="DEAH_ATP_HELICASE"/>
    <property type="match status" value="1"/>
</dbReference>
<dbReference type="GO" id="GO:0046872">
    <property type="term" value="F:metal ion binding"/>
    <property type="evidence" value="ECO:0007669"/>
    <property type="project" value="UniProtKB-KW"/>
</dbReference>
<dbReference type="GO" id="GO:0016887">
    <property type="term" value="F:ATP hydrolysis activity"/>
    <property type="evidence" value="ECO:0007669"/>
    <property type="project" value="RHEA"/>
</dbReference>
<comment type="subcellular location">
    <subcellularLocation>
        <location evidence="11">Nucleus</location>
    </subcellularLocation>
</comment>
<comment type="similarity">
    <text evidence="1 11">Belongs to the helicase family. RecQ subfamily.</text>
</comment>
<dbReference type="Proteomes" id="UP000027222">
    <property type="component" value="Unassembled WGS sequence"/>
</dbReference>
<proteinExistence type="inferred from homology"/>
<dbReference type="GO" id="GO:0005634">
    <property type="term" value="C:nucleus"/>
    <property type="evidence" value="ECO:0007669"/>
    <property type="project" value="UniProtKB-SubCell"/>
</dbReference>
<dbReference type="Gene3D" id="1.10.10.10">
    <property type="entry name" value="Winged helix-like DNA-binding domain superfamily/Winged helix DNA-binding domain"/>
    <property type="match status" value="1"/>
</dbReference>
<dbReference type="InterPro" id="IPR032284">
    <property type="entry name" value="RecQ_Zn-bd"/>
</dbReference>
<dbReference type="InterPro" id="IPR036388">
    <property type="entry name" value="WH-like_DNA-bd_sf"/>
</dbReference>
<feature type="compositionally biased region" description="Acidic residues" evidence="13">
    <location>
        <begin position="740"/>
        <end position="753"/>
    </location>
</feature>
<dbReference type="InterPro" id="IPR001650">
    <property type="entry name" value="Helicase_C-like"/>
</dbReference>
<dbReference type="NCBIfam" id="TIGR00614">
    <property type="entry name" value="recQ_fam"/>
    <property type="match status" value="1"/>
</dbReference>
<evidence type="ECO:0000313" key="16">
    <source>
        <dbReference type="EMBL" id="KDR76542.1"/>
    </source>
</evidence>
<keyword evidence="6 11" id="KW-0067">ATP-binding</keyword>
<dbReference type="AlphaFoldDB" id="A0A067T2K9"/>
<evidence type="ECO:0000259" key="15">
    <source>
        <dbReference type="SMART" id="SM00490"/>
    </source>
</evidence>
<dbReference type="FunFam" id="3.40.50.300:FF:001389">
    <property type="entry name" value="ATP-dependent DNA helicase RecQ"/>
    <property type="match status" value="1"/>
</dbReference>
<evidence type="ECO:0000256" key="2">
    <source>
        <dbReference type="ARBA" id="ARBA00022723"/>
    </source>
</evidence>
<dbReference type="GO" id="GO:0003677">
    <property type="term" value="F:DNA binding"/>
    <property type="evidence" value="ECO:0007669"/>
    <property type="project" value="UniProtKB-KW"/>
</dbReference>
<gene>
    <name evidence="16" type="ORF">GALMADRAFT_120706</name>
</gene>
<evidence type="ECO:0000256" key="11">
    <source>
        <dbReference type="RuleBase" id="RU364117"/>
    </source>
</evidence>
<comment type="catalytic activity">
    <reaction evidence="10 11">
        <text>Couples ATP hydrolysis with the unwinding of duplex DNA by translocating in the 3'-5' direction.</text>
        <dbReference type="EC" id="5.6.2.4"/>
    </reaction>
</comment>
<feature type="coiled-coil region" evidence="12">
    <location>
        <begin position="48"/>
        <end position="96"/>
    </location>
</feature>
<dbReference type="InterPro" id="IPR011545">
    <property type="entry name" value="DEAD/DEAH_box_helicase_dom"/>
</dbReference>